<dbReference type="EMBL" id="JAVRFI010000002">
    <property type="protein sequence ID" value="MDT0448426.1"/>
    <property type="molecule type" value="Genomic_DNA"/>
</dbReference>
<dbReference type="GO" id="GO:0016491">
    <property type="term" value="F:oxidoreductase activity"/>
    <property type="evidence" value="ECO:0007669"/>
    <property type="project" value="UniProtKB-KW"/>
</dbReference>
<dbReference type="Pfam" id="PF01070">
    <property type="entry name" value="FMN_dh"/>
    <property type="match status" value="1"/>
</dbReference>
<comment type="cofactor">
    <cofactor evidence="1">
        <name>FMN</name>
        <dbReference type="ChEBI" id="CHEBI:58210"/>
    </cofactor>
</comment>
<reference evidence="7" key="1">
    <citation type="submission" date="2024-05" db="EMBL/GenBank/DDBJ databases">
        <title>30 novel species of actinomycetes from the DSMZ collection.</title>
        <authorList>
            <person name="Nouioui I."/>
        </authorList>
    </citation>
    <scope>NUCLEOTIDE SEQUENCE</scope>
    <source>
        <strain evidence="7">DSM 40473</strain>
    </source>
</reference>
<evidence type="ECO:0000313" key="8">
    <source>
        <dbReference type="Proteomes" id="UP001180531"/>
    </source>
</evidence>
<dbReference type="InterPro" id="IPR012133">
    <property type="entry name" value="Alpha-hydoxy_acid_DH_FMN"/>
</dbReference>
<evidence type="ECO:0000256" key="5">
    <source>
        <dbReference type="ARBA" id="ARBA00024042"/>
    </source>
</evidence>
<evidence type="ECO:0000313" key="7">
    <source>
        <dbReference type="EMBL" id="MDT0448426.1"/>
    </source>
</evidence>
<protein>
    <submittedName>
        <fullName evidence="7">Alpha-hydroxy acid oxidase</fullName>
        <ecNumber evidence="7">1.-.-.-</ecNumber>
    </submittedName>
</protein>
<dbReference type="EC" id="1.-.-.-" evidence="7"/>
<dbReference type="InterPro" id="IPR000262">
    <property type="entry name" value="FMN-dep_DH"/>
</dbReference>
<feature type="domain" description="FMN hydroxy acid dehydrogenase" evidence="6">
    <location>
        <begin position="5"/>
        <end position="360"/>
    </location>
</feature>
<sequence>MAAHTELAGLLTLPDFERAAEATLSADIRAYVAGGAGTQETVRANTAAFDRVWLRPRALATAGTAPDTRTGVLGQQLSLPVLLAPTSPQRLLHEHAEIATALAAEDAGTISVVSTDSHYAYPEIAESAPGGSWFQLYAYRSDDDIAATVALAEKAGASALVVTVDASHAARRVSTLRSGFRTPPFVDFGTLRALGILEGDIPANARIDRLPLTWDDLRRIRERTTLPLLVKGILGPEDARRCFDLGAQGVIVSNHGGRQLDGEIPSLVALDQVASAVGDRGVVLVDGGIRSGVHVVKALALGADAVCLGRPYLWGLALAGRAGVRAVLELLRHEIEDTLLQLGVESVADIGPDLVVPAGHR</sequence>
<keyword evidence="3" id="KW-0288">FMN</keyword>
<gene>
    <name evidence="7" type="ORF">RM609_04920</name>
</gene>
<dbReference type="PROSITE" id="PS00557">
    <property type="entry name" value="FMN_HYDROXY_ACID_DH_1"/>
    <property type="match status" value="1"/>
</dbReference>
<evidence type="ECO:0000256" key="2">
    <source>
        <dbReference type="ARBA" id="ARBA00022630"/>
    </source>
</evidence>
<dbReference type="PANTHER" id="PTHR10578:SF107">
    <property type="entry name" value="2-HYDROXYACID OXIDASE 1"/>
    <property type="match status" value="1"/>
</dbReference>
<comment type="caution">
    <text evidence="7">The sequence shown here is derived from an EMBL/GenBank/DDBJ whole genome shotgun (WGS) entry which is preliminary data.</text>
</comment>
<organism evidence="7 8">
    <name type="scientific">Streptomyces hesseae</name>
    <dbReference type="NCBI Taxonomy" id="3075519"/>
    <lineage>
        <taxon>Bacteria</taxon>
        <taxon>Bacillati</taxon>
        <taxon>Actinomycetota</taxon>
        <taxon>Actinomycetes</taxon>
        <taxon>Kitasatosporales</taxon>
        <taxon>Streptomycetaceae</taxon>
        <taxon>Streptomyces</taxon>
    </lineage>
</organism>
<dbReference type="RefSeq" id="WP_311608180.1">
    <property type="nucleotide sequence ID" value="NZ_JAVRFI010000002.1"/>
</dbReference>
<comment type="similarity">
    <text evidence="5">Belongs to the FMN-dependent alpha-hydroxy acid dehydrogenase family.</text>
</comment>
<evidence type="ECO:0000259" key="6">
    <source>
        <dbReference type="PROSITE" id="PS51349"/>
    </source>
</evidence>
<evidence type="ECO:0000256" key="3">
    <source>
        <dbReference type="ARBA" id="ARBA00022643"/>
    </source>
</evidence>
<dbReference type="PANTHER" id="PTHR10578">
    <property type="entry name" value="S -2-HYDROXY-ACID OXIDASE-RELATED"/>
    <property type="match status" value="1"/>
</dbReference>
<dbReference type="InterPro" id="IPR013785">
    <property type="entry name" value="Aldolase_TIM"/>
</dbReference>
<dbReference type="CDD" id="cd02809">
    <property type="entry name" value="alpha_hydroxyacid_oxid_FMN"/>
    <property type="match status" value="1"/>
</dbReference>
<keyword evidence="8" id="KW-1185">Reference proteome</keyword>
<accession>A0ABU2SIG7</accession>
<evidence type="ECO:0000256" key="4">
    <source>
        <dbReference type="ARBA" id="ARBA00023002"/>
    </source>
</evidence>
<dbReference type="InterPro" id="IPR008259">
    <property type="entry name" value="FMN_hydac_DH_AS"/>
</dbReference>
<proteinExistence type="inferred from homology"/>
<keyword evidence="4 7" id="KW-0560">Oxidoreductase</keyword>
<dbReference type="PIRSF" id="PIRSF000138">
    <property type="entry name" value="Al-hdrx_acd_dh"/>
    <property type="match status" value="1"/>
</dbReference>
<dbReference type="Proteomes" id="UP001180531">
    <property type="component" value="Unassembled WGS sequence"/>
</dbReference>
<dbReference type="InterPro" id="IPR037396">
    <property type="entry name" value="FMN_HAD"/>
</dbReference>
<dbReference type="Gene3D" id="3.20.20.70">
    <property type="entry name" value="Aldolase class I"/>
    <property type="match status" value="1"/>
</dbReference>
<keyword evidence="2" id="KW-0285">Flavoprotein</keyword>
<dbReference type="PROSITE" id="PS51349">
    <property type="entry name" value="FMN_HYDROXY_ACID_DH_2"/>
    <property type="match status" value="1"/>
</dbReference>
<evidence type="ECO:0000256" key="1">
    <source>
        <dbReference type="ARBA" id="ARBA00001917"/>
    </source>
</evidence>
<dbReference type="SUPFAM" id="SSF51395">
    <property type="entry name" value="FMN-linked oxidoreductases"/>
    <property type="match status" value="1"/>
</dbReference>
<name>A0ABU2SIG7_9ACTN</name>